<keyword evidence="8" id="KW-1185">Reference proteome</keyword>
<evidence type="ECO:0000313" key="8">
    <source>
        <dbReference type="Proteomes" id="UP000694546"/>
    </source>
</evidence>
<feature type="chain" id="PRO_5045628789" evidence="6">
    <location>
        <begin position="45"/>
        <end position="1141"/>
    </location>
</feature>
<organism evidence="7 8">
    <name type="scientific">Gadus morhua</name>
    <name type="common">Atlantic cod</name>
    <dbReference type="NCBI Taxonomy" id="8049"/>
    <lineage>
        <taxon>Eukaryota</taxon>
        <taxon>Metazoa</taxon>
        <taxon>Chordata</taxon>
        <taxon>Craniata</taxon>
        <taxon>Vertebrata</taxon>
        <taxon>Euteleostomi</taxon>
        <taxon>Actinopterygii</taxon>
        <taxon>Neopterygii</taxon>
        <taxon>Teleostei</taxon>
        <taxon>Neoteleostei</taxon>
        <taxon>Acanthomorphata</taxon>
        <taxon>Zeiogadaria</taxon>
        <taxon>Gadariae</taxon>
        <taxon>Gadiformes</taxon>
        <taxon>Gadoidei</taxon>
        <taxon>Gadidae</taxon>
        <taxon>Gadus</taxon>
    </lineage>
</organism>
<dbReference type="GeneTree" id="ENSGT00390000006196"/>
<feature type="region of interest" description="Disordered" evidence="5">
    <location>
        <begin position="851"/>
        <end position="895"/>
    </location>
</feature>
<dbReference type="PANTHER" id="PTHR16091:SF1">
    <property type="entry name" value="TETRATRICOPEPTIDE REPEAT PROTEIN 17"/>
    <property type="match status" value="1"/>
</dbReference>
<dbReference type="InterPro" id="IPR011990">
    <property type="entry name" value="TPR-like_helical_dom_sf"/>
</dbReference>
<feature type="compositionally biased region" description="Polar residues" evidence="5">
    <location>
        <begin position="469"/>
        <end position="485"/>
    </location>
</feature>
<proteinExistence type="predicted"/>
<name>A0A8C5ASE9_GADMO</name>
<feature type="region of interest" description="Disordered" evidence="5">
    <location>
        <begin position="469"/>
        <end position="489"/>
    </location>
</feature>
<gene>
    <name evidence="7" type="primary">TTC17</name>
    <name evidence="7" type="synonym">ttc17</name>
</gene>
<evidence type="ECO:0000256" key="2">
    <source>
        <dbReference type="ARBA" id="ARBA00022803"/>
    </source>
</evidence>
<dbReference type="GO" id="GO:0015629">
    <property type="term" value="C:actin cytoskeleton"/>
    <property type="evidence" value="ECO:0007669"/>
    <property type="project" value="TreeGrafter"/>
</dbReference>
<keyword evidence="2 3" id="KW-0802">TPR repeat</keyword>
<evidence type="ECO:0000256" key="3">
    <source>
        <dbReference type="PROSITE-ProRule" id="PRU00339"/>
    </source>
</evidence>
<dbReference type="GO" id="GO:0044782">
    <property type="term" value="P:cilium organization"/>
    <property type="evidence" value="ECO:0007669"/>
    <property type="project" value="TreeGrafter"/>
</dbReference>
<reference evidence="7" key="2">
    <citation type="submission" date="2025-09" db="UniProtKB">
        <authorList>
            <consortium name="Ensembl"/>
        </authorList>
    </citation>
    <scope>IDENTIFICATION</scope>
</reference>
<feature type="compositionally biased region" description="Low complexity" evidence="5">
    <location>
        <begin position="743"/>
        <end position="757"/>
    </location>
</feature>
<dbReference type="InterPro" id="IPR052630">
    <property type="entry name" value="TTC17"/>
</dbReference>
<dbReference type="AlphaFoldDB" id="A0A8C5ASE9"/>
<dbReference type="InterPro" id="IPR019734">
    <property type="entry name" value="TPR_rpt"/>
</dbReference>
<evidence type="ECO:0000256" key="1">
    <source>
        <dbReference type="ARBA" id="ARBA00022737"/>
    </source>
</evidence>
<feature type="region of interest" description="Disordered" evidence="5">
    <location>
        <begin position="732"/>
        <end position="780"/>
    </location>
</feature>
<dbReference type="InterPro" id="IPR013105">
    <property type="entry name" value="TPR_2"/>
</dbReference>
<dbReference type="PROSITE" id="PS50005">
    <property type="entry name" value="TPR"/>
    <property type="match status" value="2"/>
</dbReference>
<dbReference type="GO" id="GO:0005737">
    <property type="term" value="C:cytoplasm"/>
    <property type="evidence" value="ECO:0007669"/>
    <property type="project" value="TreeGrafter"/>
</dbReference>
<feature type="repeat" description="TPR" evidence="3">
    <location>
        <begin position="302"/>
        <end position="335"/>
    </location>
</feature>
<dbReference type="SUPFAM" id="SSF48452">
    <property type="entry name" value="TPR-like"/>
    <property type="match status" value="1"/>
</dbReference>
<evidence type="ECO:0000256" key="6">
    <source>
        <dbReference type="SAM" id="SignalP"/>
    </source>
</evidence>
<dbReference type="Proteomes" id="UP000694546">
    <property type="component" value="Chromosome 14"/>
</dbReference>
<keyword evidence="1" id="KW-0677">Repeat</keyword>
<keyword evidence="4" id="KW-0175">Coiled coil</keyword>
<sequence>MADLGNDYPESSLCRVNGSRKAHFPGRILTVLCTLLLLADRAGATTHWVVTEDGKIQQQVDSPLNLKHPHDVVIFMRQETRVNYLKKLEKQLVEQKIHIEENEDRDTGLEQRHYKEDSDCVLAKVPLGDLDLYDGTYISLESQAISPEEHVDSRSALPPELERPDCSQISELPYSIHAFQHLRGVQERVNLTSPLLSKDDPIFTSLSHKLGHSVDEVGHRIHQGLLRNSSSWVLYNLASFYWRVKNEPRRAVDCVVRALHFSPRTHKDVALVNMANILHRAHFSADAAVLAHAALDLSSDLFTCHYTLGNIYAMLGEYNHSVLCYEQALAAQPGLEQALRRKHAVLCQQKLEQRLEAQHRSLQRTLNELKEYQKQHDHYLRQQEALDKHKLLQEEQILRNIIHETQMAKEAQLGNHQMCCLGQPQRHLLCPFDLPVRYHRGDLFEHVHYVQFGEEVSVASSMALVSDRSPNLTASSPQLHPSVSGDQDPAVRVLPQDMQRMLWPRRADCAQEFPSIPPAHLLPTFYLPPEAQGLRSTTALPDCGSASQPPPALLPASLDWPLEEKQLPDLFAAKVRGGHRSPALTARCPQAKAPRWLLHNEAAVFWRARGNGSRALRCLRQSLAAAPPAHRHLALSNAANLLLHHGLAAHAHTLLQHALELNASEPHSLLSLVSVHLAQGNVTGALALFRHALEAGLAPPSPLEGCEQCHSSLPLLRCLQFYPSLYNLSQRQPCPRESAPPLQTRAQTHTQTRTQTHNSYPKKSVLSSPGAGGGRAEGEEEWQLKEDLMGAFEGALDVGGKRGDLRGIRVLKSDRVMGARAGGGPCFGNCEDDDGAEWITFQVKRVRKSKLDGSEGSGAEDGQQGELLPGGHSVLEISGPTIPSPGPSGRWRDYSSLGWPGPEECQRTRRVDLTTVASTWLAVSAKNIDITEHIDFATPLQEPAAEPLCNAALPSSMHTLDHLGGVANRAAIHYTGEVQLREVLQNLGKEKFPPQSFEQVGTRIAKVLEKNQTSWVLSSMAALYWRVKGQGKRAIDCLRQALNYAPHHMKDVPLISLANIFQNARLWDDALTVARMAVEIAPHFVVNHFTLANVYIAMEEFEKAMRWYESTLKLQPEFAPAKDRLRTIQCYLLTKRERRQP</sequence>
<feature type="repeat" description="TPR" evidence="3">
    <location>
        <begin position="1085"/>
        <end position="1118"/>
    </location>
</feature>
<protein>
    <submittedName>
        <fullName evidence="7">Tetratricopeptide repeat domain 17</fullName>
    </submittedName>
</protein>
<evidence type="ECO:0000256" key="4">
    <source>
        <dbReference type="SAM" id="Coils"/>
    </source>
</evidence>
<dbReference type="GO" id="GO:0030041">
    <property type="term" value="P:actin filament polymerization"/>
    <property type="evidence" value="ECO:0007669"/>
    <property type="project" value="TreeGrafter"/>
</dbReference>
<keyword evidence="6" id="KW-0732">Signal</keyword>
<dbReference type="Pfam" id="PF07719">
    <property type="entry name" value="TPR_2"/>
    <property type="match status" value="1"/>
</dbReference>
<feature type="coiled-coil region" evidence="4">
    <location>
        <begin position="348"/>
        <end position="382"/>
    </location>
</feature>
<dbReference type="Pfam" id="PF13176">
    <property type="entry name" value="TPR_7"/>
    <property type="match status" value="1"/>
</dbReference>
<dbReference type="PANTHER" id="PTHR16091">
    <property type="entry name" value="TTC17 PROTEIN"/>
    <property type="match status" value="1"/>
</dbReference>
<accession>A0A8C5ASE9</accession>
<feature type="signal peptide" evidence="6">
    <location>
        <begin position="1"/>
        <end position="44"/>
    </location>
</feature>
<reference evidence="7" key="1">
    <citation type="submission" date="2025-08" db="UniProtKB">
        <authorList>
            <consortium name="Ensembl"/>
        </authorList>
    </citation>
    <scope>IDENTIFICATION</scope>
</reference>
<feature type="compositionally biased region" description="Polar residues" evidence="5">
    <location>
        <begin position="758"/>
        <end position="767"/>
    </location>
</feature>
<dbReference type="Gene3D" id="1.25.40.10">
    <property type="entry name" value="Tetratricopeptide repeat domain"/>
    <property type="match status" value="3"/>
</dbReference>
<evidence type="ECO:0000313" key="7">
    <source>
        <dbReference type="Ensembl" id="ENSGMOP00000035885.1"/>
    </source>
</evidence>
<dbReference type="SMART" id="SM00028">
    <property type="entry name" value="TPR"/>
    <property type="match status" value="7"/>
</dbReference>
<dbReference type="Ensembl" id="ENSGMOT00000050564.1">
    <property type="protein sequence ID" value="ENSGMOP00000035885.1"/>
    <property type="gene ID" value="ENSGMOG00000014188.2"/>
</dbReference>
<evidence type="ECO:0000256" key="5">
    <source>
        <dbReference type="SAM" id="MobiDB-lite"/>
    </source>
</evidence>